<accession>A0A4R1QTZ1</accession>
<name>A0A4R1QTZ1_9FIRM</name>
<dbReference type="RefSeq" id="WP_058964417.1">
    <property type="nucleotide sequence ID" value="NZ_CABKVM010000017.1"/>
</dbReference>
<protein>
    <submittedName>
        <fullName evidence="1">Uncharacterized protein</fullName>
    </submittedName>
</protein>
<dbReference type="Proteomes" id="UP000295184">
    <property type="component" value="Unassembled WGS sequence"/>
</dbReference>
<dbReference type="EMBL" id="SLUM01000030">
    <property type="protein sequence ID" value="TCL53600.1"/>
    <property type="molecule type" value="Genomic_DNA"/>
</dbReference>
<proteinExistence type="predicted"/>
<dbReference type="STRING" id="1650663.GCA_001486665_02028"/>
<reference evidence="1 2" key="1">
    <citation type="submission" date="2019-03" db="EMBL/GenBank/DDBJ databases">
        <title>Genomic Encyclopedia of Type Strains, Phase IV (KMG-IV): sequencing the most valuable type-strain genomes for metagenomic binning, comparative biology and taxonomic classification.</title>
        <authorList>
            <person name="Goeker M."/>
        </authorList>
    </citation>
    <scope>NUCLEOTIDE SEQUENCE [LARGE SCALE GENOMIC DNA]</scope>
    <source>
        <strain evidence="1 2">DSM 100451</strain>
    </source>
</reference>
<evidence type="ECO:0000313" key="2">
    <source>
        <dbReference type="Proteomes" id="UP000295184"/>
    </source>
</evidence>
<sequence>MIPWERATDFYSVCMDNTEDGVCKGRLYHRYLSGPLMFQNLDDLIFQINELCNQIGVPEAWERFRGKRVSERVGNHLVEVPRNHEEIRTEQGKKETFWIVIVRRQFNTWQGEVFWKEKQKEGQFNSITELMVLLASAAMCSETGGVSQ</sequence>
<evidence type="ECO:0000313" key="1">
    <source>
        <dbReference type="EMBL" id="TCL53600.1"/>
    </source>
</evidence>
<organism evidence="1 2">
    <name type="scientific">Allofournierella massiliensis</name>
    <dbReference type="NCBI Taxonomy" id="1650663"/>
    <lineage>
        <taxon>Bacteria</taxon>
        <taxon>Bacillati</taxon>
        <taxon>Bacillota</taxon>
        <taxon>Clostridia</taxon>
        <taxon>Eubacteriales</taxon>
        <taxon>Oscillospiraceae</taxon>
        <taxon>Allofournierella</taxon>
    </lineage>
</organism>
<dbReference type="AlphaFoldDB" id="A0A4R1QTZ1"/>
<comment type="caution">
    <text evidence="1">The sequence shown here is derived from an EMBL/GenBank/DDBJ whole genome shotgun (WGS) entry which is preliminary data.</text>
</comment>
<gene>
    <name evidence="1" type="ORF">EDD77_13021</name>
</gene>